<feature type="transmembrane region" description="Helical" evidence="1">
    <location>
        <begin position="60"/>
        <end position="79"/>
    </location>
</feature>
<feature type="transmembrane region" description="Helical" evidence="1">
    <location>
        <begin position="113"/>
        <end position="134"/>
    </location>
</feature>
<keyword evidence="1" id="KW-0472">Membrane</keyword>
<dbReference type="EMBL" id="JABBXD010000002">
    <property type="protein sequence ID" value="MBD3585506.1"/>
    <property type="molecule type" value="Genomic_DNA"/>
</dbReference>
<feature type="transmembrane region" description="Helical" evidence="1">
    <location>
        <begin position="29"/>
        <end position="48"/>
    </location>
</feature>
<feature type="transmembrane region" description="Helical" evidence="1">
    <location>
        <begin position="370"/>
        <end position="392"/>
    </location>
</feature>
<keyword evidence="3" id="KW-1185">Reference proteome</keyword>
<reference evidence="2 3" key="1">
    <citation type="submission" date="2020-04" db="EMBL/GenBank/DDBJ databases">
        <title>Salinimonas sp. HHU 13199.</title>
        <authorList>
            <person name="Cui X."/>
            <person name="Zhang D."/>
        </authorList>
    </citation>
    <scope>NUCLEOTIDE SEQUENCE [LARGE SCALE GENOMIC DNA]</scope>
    <source>
        <strain evidence="2 3">HHU 13199</strain>
    </source>
</reference>
<evidence type="ECO:0008006" key="4">
    <source>
        <dbReference type="Google" id="ProtNLM"/>
    </source>
</evidence>
<feature type="transmembrane region" description="Helical" evidence="1">
    <location>
        <begin position="141"/>
        <end position="162"/>
    </location>
</feature>
<evidence type="ECO:0000256" key="1">
    <source>
        <dbReference type="SAM" id="Phobius"/>
    </source>
</evidence>
<feature type="transmembrane region" description="Helical" evidence="1">
    <location>
        <begin position="399"/>
        <end position="418"/>
    </location>
</feature>
<proteinExistence type="predicted"/>
<feature type="transmembrane region" description="Helical" evidence="1">
    <location>
        <begin position="5"/>
        <end position="23"/>
    </location>
</feature>
<comment type="caution">
    <text evidence="2">The sequence shown here is derived from an EMBL/GenBank/DDBJ whole genome shotgun (WGS) entry which is preliminary data.</text>
</comment>
<dbReference type="Proteomes" id="UP000624419">
    <property type="component" value="Unassembled WGS sequence"/>
</dbReference>
<dbReference type="RefSeq" id="WP_191023594.1">
    <property type="nucleotide sequence ID" value="NZ_JABBXD010000002.1"/>
</dbReference>
<organism evidence="2 3">
    <name type="scientific">Salinimonas profundi</name>
    <dbReference type="NCBI Taxonomy" id="2729140"/>
    <lineage>
        <taxon>Bacteria</taxon>
        <taxon>Pseudomonadati</taxon>
        <taxon>Pseudomonadota</taxon>
        <taxon>Gammaproteobacteria</taxon>
        <taxon>Alteromonadales</taxon>
        <taxon>Alteromonadaceae</taxon>
        <taxon>Alteromonas/Salinimonas group</taxon>
        <taxon>Salinimonas</taxon>
    </lineage>
</organism>
<evidence type="ECO:0000313" key="3">
    <source>
        <dbReference type="Proteomes" id="UP000624419"/>
    </source>
</evidence>
<feature type="transmembrane region" description="Helical" evidence="1">
    <location>
        <begin position="430"/>
        <end position="447"/>
    </location>
</feature>
<feature type="transmembrane region" description="Helical" evidence="1">
    <location>
        <begin position="227"/>
        <end position="247"/>
    </location>
</feature>
<protein>
    <recommendedName>
        <fullName evidence="4">O-antigen ligase domain-containing protein</fullName>
    </recommendedName>
</protein>
<accession>A0ABR8LKN4</accession>
<keyword evidence="1" id="KW-1133">Transmembrane helix</keyword>
<gene>
    <name evidence="2" type="ORF">HHX48_07160</name>
</gene>
<feature type="transmembrane region" description="Helical" evidence="1">
    <location>
        <begin position="182"/>
        <end position="206"/>
    </location>
</feature>
<name>A0ABR8LKN4_9ALTE</name>
<sequence>MPGRYYLAVFLLVLFWLPLPLGSATTSGWLAMCLFVVALTALYIRQFASTALPVIRQNRLIFAGWLTLIIWHVLLLIPLPESLIDFIRPQRTFLAFSAYNDWLALTYSTTDTLISLLRVVTYSALFTLALLLFRSARRLKILLRCLLAVGLFQTLYAALPIFMALDTSLILDLPVKSGASGTLLRCIAYGHLLLIALCAVLGLLIIRIKPSATGNLRQRIRRIVNYFFGRKAVLRIAALLLYGGLVMTAQAEVIWATVIATVFAVVAGFILFSPRPKLFSTFMLSLLCANLLMILAASYLADRALTLDEPPLVTLEDQQWAPATPGVEDHLLLGAGPGTAKDIDAEDLPLPVSGVLPVGETDVTQFLAEFGVPASLVFVAIFLTSLFSAIMAMARRRHLVFRATALSCTGVLAGTAYLSMVSTTLQTPAVMAYVTVLMAVSLVCLQCRKYQKA</sequence>
<keyword evidence="1" id="KW-0812">Transmembrane</keyword>
<evidence type="ECO:0000313" key="2">
    <source>
        <dbReference type="EMBL" id="MBD3585506.1"/>
    </source>
</evidence>
<feature type="transmembrane region" description="Helical" evidence="1">
    <location>
        <begin position="253"/>
        <end position="272"/>
    </location>
</feature>
<feature type="transmembrane region" description="Helical" evidence="1">
    <location>
        <begin position="279"/>
        <end position="301"/>
    </location>
</feature>